<dbReference type="InterPro" id="IPR025202">
    <property type="entry name" value="PLD-like_dom"/>
</dbReference>
<dbReference type="PANTHER" id="PTHR18896:SF76">
    <property type="entry name" value="PHOSPHOLIPASE"/>
    <property type="match status" value="1"/>
</dbReference>
<dbReference type="EMBL" id="JACMSF010000028">
    <property type="protein sequence ID" value="MBC2904670.1"/>
    <property type="molecule type" value="Genomic_DNA"/>
</dbReference>
<dbReference type="PANTHER" id="PTHR18896">
    <property type="entry name" value="PHOSPHOLIPASE D"/>
    <property type="match status" value="1"/>
</dbReference>
<dbReference type="PROSITE" id="PS50035">
    <property type="entry name" value="PLD"/>
    <property type="match status" value="1"/>
</dbReference>
<proteinExistence type="predicted"/>
<dbReference type="Proteomes" id="UP000584670">
    <property type="component" value="Unassembled WGS sequence"/>
</dbReference>
<feature type="domain" description="PLD phosphodiesterase" evidence="5">
    <location>
        <begin position="377"/>
        <end position="404"/>
    </location>
</feature>
<accession>A0A7X1J6U7</accession>
<dbReference type="Pfam" id="PF13091">
    <property type="entry name" value="PLDc_2"/>
    <property type="match status" value="1"/>
</dbReference>
<dbReference type="AlphaFoldDB" id="A0A7X1J6U7"/>
<evidence type="ECO:0000313" key="7">
    <source>
        <dbReference type="Proteomes" id="UP000584670"/>
    </source>
</evidence>
<dbReference type="CDD" id="cd09105">
    <property type="entry name" value="PLDc_vPLD1_2_like_2"/>
    <property type="match status" value="1"/>
</dbReference>
<comment type="catalytic activity">
    <reaction evidence="1">
        <text>a 1,2-diacyl-sn-glycero-3-phosphocholine + H2O = a 1,2-diacyl-sn-glycero-3-phosphate + choline + H(+)</text>
        <dbReference type="Rhea" id="RHEA:14445"/>
        <dbReference type="ChEBI" id="CHEBI:15354"/>
        <dbReference type="ChEBI" id="CHEBI:15377"/>
        <dbReference type="ChEBI" id="CHEBI:15378"/>
        <dbReference type="ChEBI" id="CHEBI:57643"/>
        <dbReference type="ChEBI" id="CHEBI:58608"/>
        <dbReference type="EC" id="3.1.4.4"/>
    </reaction>
</comment>
<evidence type="ECO:0000256" key="1">
    <source>
        <dbReference type="ARBA" id="ARBA00000798"/>
    </source>
</evidence>
<dbReference type="SUPFAM" id="SSF56024">
    <property type="entry name" value="Phospholipase D/nuclease"/>
    <property type="match status" value="2"/>
</dbReference>
<dbReference type="RefSeq" id="WP_186284538.1">
    <property type="nucleotide sequence ID" value="NZ_JACMSF010000028.1"/>
</dbReference>
<gene>
    <name evidence="6" type="ORF">H4N64_24310</name>
</gene>
<keyword evidence="2" id="KW-0677">Repeat</keyword>
<evidence type="ECO:0000256" key="4">
    <source>
        <dbReference type="ARBA" id="ARBA00023098"/>
    </source>
</evidence>
<keyword evidence="4" id="KW-0443">Lipid metabolism</keyword>
<evidence type="ECO:0000256" key="2">
    <source>
        <dbReference type="ARBA" id="ARBA00022737"/>
    </source>
</evidence>
<sequence>MELDAWLLTAAERGNGATCLDRRRSDAAAWSYGNAVRPLIHGATYFAELLRAIRAQRAGDLLMFTDWRGDPDERLDGPGSEIGTVLGEAAERGVIVKGLIWRSHLDRLQFSEAENRHLGEEIETAGGECLLDMRVRPGGSHHQKFVVLRHAGRPELDVAFAGGIDLCHNRHDDAAHRGDPQPLRIATAYGPHPPWHDVQLAIRGPAVGDIEACFRERWTDTAPLSRSPLVRLRELVHGEDTEADPLPPQAPDPSPCGTATVQVLRTYPNRLLRGYDFAPDGERSIARGYRKALRRARALIYLEDQYLWSPRVVECFADALSANSGLRLIAVVPSFPEQDGRLTLPMNLVGRIGALDRLRRAGGGRVAVYGLENRAGTPVYVHAKVCVIDDVWACVGSDNVNMRSWTHDSELACAVLDECVDPREPRDPGALGDGARRFARNLRLELSREHLDCEDVDMENPRAPHETDELCDPGRAFAAFAQSAAALDAWHANGRHGPRPPGRLRTYRSASVSRTAATLSRPLHRLLADPDGRPFGLRRRNEY</sequence>
<evidence type="ECO:0000259" key="5">
    <source>
        <dbReference type="PROSITE" id="PS50035"/>
    </source>
</evidence>
<organism evidence="6 7">
    <name type="scientific">Streptomyces cupreus</name>
    <dbReference type="NCBI Taxonomy" id="2759956"/>
    <lineage>
        <taxon>Bacteria</taxon>
        <taxon>Bacillati</taxon>
        <taxon>Actinomycetota</taxon>
        <taxon>Actinomycetes</taxon>
        <taxon>Kitasatosporales</taxon>
        <taxon>Streptomycetaceae</taxon>
        <taxon>Streptomyces</taxon>
    </lineage>
</organism>
<keyword evidence="3" id="KW-0378">Hydrolase</keyword>
<dbReference type="InterPro" id="IPR015679">
    <property type="entry name" value="PLipase_D_fam"/>
</dbReference>
<dbReference type="InterPro" id="IPR001736">
    <property type="entry name" value="PLipase_D/transphosphatidylase"/>
</dbReference>
<dbReference type="GO" id="GO:0009395">
    <property type="term" value="P:phospholipid catabolic process"/>
    <property type="evidence" value="ECO:0007669"/>
    <property type="project" value="TreeGrafter"/>
</dbReference>
<dbReference type="Gene3D" id="3.30.870.10">
    <property type="entry name" value="Endonuclease Chain A"/>
    <property type="match status" value="2"/>
</dbReference>
<comment type="caution">
    <text evidence="6">The sequence shown here is derived from an EMBL/GenBank/DDBJ whole genome shotgun (WGS) entry which is preliminary data.</text>
</comment>
<dbReference type="SMART" id="SM00155">
    <property type="entry name" value="PLDc"/>
    <property type="match status" value="1"/>
</dbReference>
<name>A0A7X1J6U7_9ACTN</name>
<dbReference type="GO" id="GO:0004630">
    <property type="term" value="F:phospholipase D activity"/>
    <property type="evidence" value="ECO:0007669"/>
    <property type="project" value="UniProtKB-EC"/>
</dbReference>
<evidence type="ECO:0000313" key="6">
    <source>
        <dbReference type="EMBL" id="MBC2904670.1"/>
    </source>
</evidence>
<protein>
    <submittedName>
        <fullName evidence="6">Phospholipase</fullName>
    </submittedName>
</protein>
<keyword evidence="7" id="KW-1185">Reference proteome</keyword>
<evidence type="ECO:0000256" key="3">
    <source>
        <dbReference type="ARBA" id="ARBA00022801"/>
    </source>
</evidence>
<reference evidence="6 7" key="1">
    <citation type="submission" date="2020-08" db="EMBL/GenBank/DDBJ databases">
        <title>Streptomyces sp. PSKA01 genome sequencing and assembly.</title>
        <authorList>
            <person name="Mandal S."/>
            <person name="Maiti P.K."/>
            <person name="Das P."/>
        </authorList>
    </citation>
    <scope>NUCLEOTIDE SEQUENCE [LARGE SCALE GENOMIC DNA]</scope>
    <source>
        <strain evidence="6 7">PSKA01</strain>
    </source>
</reference>